<accession>A0ABP7S9W2</accession>
<organism evidence="7 8">
    <name type="scientific">Sphingomonas swuensis</name>
    <dbReference type="NCBI Taxonomy" id="977800"/>
    <lineage>
        <taxon>Bacteria</taxon>
        <taxon>Pseudomonadati</taxon>
        <taxon>Pseudomonadota</taxon>
        <taxon>Alphaproteobacteria</taxon>
        <taxon>Sphingomonadales</taxon>
        <taxon>Sphingomonadaceae</taxon>
        <taxon>Sphingomonas</taxon>
    </lineage>
</organism>
<evidence type="ECO:0000313" key="7">
    <source>
        <dbReference type="EMBL" id="GAA4008800.1"/>
    </source>
</evidence>
<keyword evidence="4" id="KW-0472">Membrane</keyword>
<dbReference type="PANTHER" id="PTHR38776:SF1">
    <property type="entry name" value="MLTA-INTERACTING PROTEIN-RELATED"/>
    <property type="match status" value="1"/>
</dbReference>
<dbReference type="PANTHER" id="PTHR38776">
    <property type="entry name" value="MLTA-INTERACTING PROTEIN-RELATED"/>
    <property type="match status" value="1"/>
</dbReference>
<evidence type="ECO:0000256" key="6">
    <source>
        <dbReference type="SAM" id="SignalP"/>
    </source>
</evidence>
<feature type="chain" id="PRO_5045313937" evidence="6">
    <location>
        <begin position="23"/>
        <end position="279"/>
    </location>
</feature>
<protein>
    <submittedName>
        <fullName evidence="7">MipA/OmpV family protein</fullName>
    </submittedName>
</protein>
<keyword evidence="5" id="KW-0998">Cell outer membrane</keyword>
<evidence type="ECO:0000313" key="8">
    <source>
        <dbReference type="Proteomes" id="UP001500235"/>
    </source>
</evidence>
<evidence type="ECO:0000256" key="1">
    <source>
        <dbReference type="ARBA" id="ARBA00004442"/>
    </source>
</evidence>
<gene>
    <name evidence="7" type="ORF">GCM10022280_01940</name>
</gene>
<comment type="similarity">
    <text evidence="2">Belongs to the MipA/OmpV family.</text>
</comment>
<keyword evidence="8" id="KW-1185">Reference proteome</keyword>
<dbReference type="InterPro" id="IPR010583">
    <property type="entry name" value="MipA"/>
</dbReference>
<evidence type="ECO:0000256" key="5">
    <source>
        <dbReference type="ARBA" id="ARBA00023237"/>
    </source>
</evidence>
<proteinExistence type="inferred from homology"/>
<dbReference type="Proteomes" id="UP001500235">
    <property type="component" value="Unassembled WGS sequence"/>
</dbReference>
<feature type="signal peptide" evidence="6">
    <location>
        <begin position="1"/>
        <end position="22"/>
    </location>
</feature>
<keyword evidence="3 6" id="KW-0732">Signal</keyword>
<comment type="caution">
    <text evidence="7">The sequence shown here is derived from an EMBL/GenBank/DDBJ whole genome shotgun (WGS) entry which is preliminary data.</text>
</comment>
<evidence type="ECO:0000256" key="3">
    <source>
        <dbReference type="ARBA" id="ARBA00022729"/>
    </source>
</evidence>
<evidence type="ECO:0000256" key="2">
    <source>
        <dbReference type="ARBA" id="ARBA00005722"/>
    </source>
</evidence>
<dbReference type="Pfam" id="PF06629">
    <property type="entry name" value="MipA"/>
    <property type="match status" value="1"/>
</dbReference>
<reference evidence="8" key="1">
    <citation type="journal article" date="2019" name="Int. J. Syst. Evol. Microbiol.">
        <title>The Global Catalogue of Microorganisms (GCM) 10K type strain sequencing project: providing services to taxonomists for standard genome sequencing and annotation.</title>
        <authorList>
            <consortium name="The Broad Institute Genomics Platform"/>
            <consortium name="The Broad Institute Genome Sequencing Center for Infectious Disease"/>
            <person name="Wu L."/>
            <person name="Ma J."/>
        </authorList>
    </citation>
    <scope>NUCLEOTIDE SEQUENCE [LARGE SCALE GENOMIC DNA]</scope>
    <source>
        <strain evidence="8">JCM 17563</strain>
    </source>
</reference>
<dbReference type="EMBL" id="BAABBQ010000001">
    <property type="protein sequence ID" value="GAA4008800.1"/>
    <property type="molecule type" value="Genomic_DNA"/>
</dbReference>
<name>A0ABP7S9W2_9SPHN</name>
<comment type="subcellular location">
    <subcellularLocation>
        <location evidence="1">Cell outer membrane</location>
    </subcellularLocation>
</comment>
<sequence>MNNHMRHLLAVLLACAATPALAQQTGEAPDPGARNSLQLGIGAAIGPDYEGSDDYRIIPGGVVRARLGGISIESEGLGLTVDAIDLPGKIDFDIGPTFNVDLSRSGKVKDDVVDLLPELDPSIEFGFAGGIGIREITNPYDKLTFRLRVLSDIASGHQSTYMTPSVSFATPLSTATFATLSVSGDIVSDRYARYYFGITPTDTLASGLPTYTPKGGLKNVAGTLFVGHALSGDLRRKGFGLFGLVRHSRLLGDFKRSPLVADRGSASSWFAAAGVGYNF</sequence>
<evidence type="ECO:0000256" key="4">
    <source>
        <dbReference type="ARBA" id="ARBA00023136"/>
    </source>
</evidence>
<dbReference type="RefSeq" id="WP_344705525.1">
    <property type="nucleotide sequence ID" value="NZ_BAABBQ010000001.1"/>
</dbReference>